<dbReference type="Proteomes" id="UP000484858">
    <property type="component" value="Unassembled WGS sequence"/>
</dbReference>
<accession>A0A829X563</accession>
<reference evidence="1 2" key="1">
    <citation type="submission" date="2013-04" db="EMBL/GenBank/DDBJ databases">
        <title>Gluconobacter oxydans NBRC 3293 whole genome sequence.</title>
        <authorList>
            <person name="Matsutani M."/>
            <person name="Yakushi T."/>
            <person name="Matsushita K."/>
        </authorList>
    </citation>
    <scope>NUCLEOTIDE SEQUENCE [LARGE SCALE GENOMIC DNA]</scope>
    <source>
        <strain evidence="1 2">NBRC 3293</strain>
    </source>
</reference>
<evidence type="ECO:0000313" key="2">
    <source>
        <dbReference type="Proteomes" id="UP000484858"/>
    </source>
</evidence>
<sequence length="71" mass="8413">MAEKLPTLHDLTQAIYRLSLAQMRSTAIMQSVLEQYQGQMNPETREKIERFLKESFEDADKINTQFGEFEW</sequence>
<dbReference type="RefSeq" id="WP_172493417.1">
    <property type="nucleotide sequence ID" value="NZ_BARJ01000012.1"/>
</dbReference>
<gene>
    <name evidence="1" type="ORF">NBRC3293_2467</name>
</gene>
<evidence type="ECO:0000313" key="1">
    <source>
        <dbReference type="EMBL" id="GEM17970.1"/>
    </source>
</evidence>
<dbReference type="EMBL" id="BARJ01000012">
    <property type="protein sequence ID" value="GEM17970.1"/>
    <property type="molecule type" value="Genomic_DNA"/>
</dbReference>
<comment type="caution">
    <text evidence="1">The sequence shown here is derived from an EMBL/GenBank/DDBJ whole genome shotgun (WGS) entry which is preliminary data.</text>
</comment>
<proteinExistence type="predicted"/>
<dbReference type="AlphaFoldDB" id="A0A829X563"/>
<protein>
    <submittedName>
        <fullName evidence="1">Uncharacterized protein</fullName>
    </submittedName>
</protein>
<name>A0A829X563_GLUOY</name>
<organism evidence="1 2">
    <name type="scientific">Gluconobacter oxydans NBRC 3293</name>
    <dbReference type="NCBI Taxonomy" id="1315969"/>
    <lineage>
        <taxon>Bacteria</taxon>
        <taxon>Pseudomonadati</taxon>
        <taxon>Pseudomonadota</taxon>
        <taxon>Alphaproteobacteria</taxon>
        <taxon>Acetobacterales</taxon>
        <taxon>Acetobacteraceae</taxon>
        <taxon>Gluconobacter</taxon>
    </lineage>
</organism>